<comment type="caution">
    <text evidence="1">The sequence shown here is derived from an EMBL/GenBank/DDBJ whole genome shotgun (WGS) entry which is preliminary data.</text>
</comment>
<evidence type="ECO:0000313" key="2">
    <source>
        <dbReference type="Proteomes" id="UP000700706"/>
    </source>
</evidence>
<organism evidence="1 2">
    <name type="scientific">Inquilinus limosus</name>
    <dbReference type="NCBI Taxonomy" id="171674"/>
    <lineage>
        <taxon>Bacteria</taxon>
        <taxon>Pseudomonadati</taxon>
        <taxon>Pseudomonadota</taxon>
        <taxon>Alphaproteobacteria</taxon>
        <taxon>Rhodospirillales</taxon>
        <taxon>Rhodospirillaceae</taxon>
        <taxon>Inquilinus</taxon>
    </lineage>
</organism>
<sequence>MYLLLFLRVLFYVAILHVFFCFVSDAAGIEFDRGALEHGSALDDATVAVEDRCSTVVNSLAKAKEVLGRFYQELFPKGATLEDVGALAEALSAEAPAAYKRKQKGIGASVGLAMAMAAGAELDLPQITSRMPTAADGSEVAFAAYSARCRRYGPKLIDLLSEYALRQQGEAKARQSGSEATRCPTP</sequence>
<accession>A0A952FS23</accession>
<name>A0A952FS23_9PROT</name>
<dbReference type="EMBL" id="JAEKLZ010000381">
    <property type="protein sequence ID" value="MBW8728245.1"/>
    <property type="molecule type" value="Genomic_DNA"/>
</dbReference>
<evidence type="ECO:0000313" key="1">
    <source>
        <dbReference type="EMBL" id="MBW8728245.1"/>
    </source>
</evidence>
<dbReference type="AlphaFoldDB" id="A0A952FS23"/>
<protein>
    <submittedName>
        <fullName evidence="1">Uncharacterized protein</fullName>
    </submittedName>
</protein>
<reference evidence="1" key="1">
    <citation type="submission" date="2020-06" db="EMBL/GenBank/DDBJ databases">
        <title>Stable isotope informed genome-resolved metagenomics uncovers potential trophic interactions in rhizosphere soil.</title>
        <authorList>
            <person name="Starr E.P."/>
            <person name="Shi S."/>
            <person name="Blazewicz S.J."/>
            <person name="Koch B.J."/>
            <person name="Probst A.J."/>
            <person name="Hungate B.A."/>
            <person name="Pett-Ridge J."/>
            <person name="Firestone M.K."/>
            <person name="Banfield J.F."/>
        </authorList>
    </citation>
    <scope>NUCLEOTIDE SEQUENCE</scope>
    <source>
        <strain evidence="1">YM_69_17</strain>
    </source>
</reference>
<dbReference type="Proteomes" id="UP000700706">
    <property type="component" value="Unassembled WGS sequence"/>
</dbReference>
<proteinExistence type="predicted"/>
<gene>
    <name evidence="1" type="ORF">JF625_24265</name>
</gene>